<evidence type="ECO:0000256" key="2">
    <source>
        <dbReference type="ARBA" id="ARBA00009399"/>
    </source>
</evidence>
<dbReference type="EMBL" id="JACSPN010000004">
    <property type="protein sequence ID" value="MBE7699565.1"/>
    <property type="molecule type" value="Genomic_DNA"/>
</dbReference>
<dbReference type="Pfam" id="PF04138">
    <property type="entry name" value="GtrA_DPMS_TM"/>
    <property type="match status" value="1"/>
</dbReference>
<dbReference type="RefSeq" id="WP_193718867.1">
    <property type="nucleotide sequence ID" value="NZ_JACSPN010000004.1"/>
</dbReference>
<dbReference type="InterPro" id="IPR051401">
    <property type="entry name" value="GtrA_CellWall_Glycosyl"/>
</dbReference>
<keyword evidence="10" id="KW-1185">Reference proteome</keyword>
<feature type="transmembrane region" description="Helical" evidence="7">
    <location>
        <begin position="116"/>
        <end position="141"/>
    </location>
</feature>
<dbReference type="GO" id="GO:0005886">
    <property type="term" value="C:plasma membrane"/>
    <property type="evidence" value="ECO:0007669"/>
    <property type="project" value="TreeGrafter"/>
</dbReference>
<evidence type="ECO:0000256" key="5">
    <source>
        <dbReference type="ARBA" id="ARBA00023136"/>
    </source>
</evidence>
<reference evidence="9 10" key="1">
    <citation type="submission" date="2020-08" db="EMBL/GenBank/DDBJ databases">
        <title>A Genomic Blueprint of the Chicken Gut Microbiome.</title>
        <authorList>
            <person name="Gilroy R."/>
            <person name="Ravi A."/>
            <person name="Getino M."/>
            <person name="Pursley I."/>
            <person name="Horton D.L."/>
            <person name="Alikhan N.-F."/>
            <person name="Baker D."/>
            <person name="Gharbi K."/>
            <person name="Hall N."/>
            <person name="Watson M."/>
            <person name="Adriaenssens E.M."/>
            <person name="Foster-Nyarko E."/>
            <person name="Jarju S."/>
            <person name="Secka A."/>
            <person name="Antonio M."/>
            <person name="Oren A."/>
            <person name="Chaudhuri R."/>
            <person name="La Ragione R.M."/>
            <person name="Hildebrand F."/>
            <person name="Pallen M.J."/>
        </authorList>
    </citation>
    <scope>NUCLEOTIDE SEQUENCE [LARGE SCALE GENOMIC DNA]</scope>
    <source>
        <strain evidence="9 10">Sa1BUA8</strain>
    </source>
</reference>
<gene>
    <name evidence="9" type="ORF">H9623_04485</name>
</gene>
<protein>
    <submittedName>
        <fullName evidence="9">GtrA family protein</fullName>
    </submittedName>
</protein>
<evidence type="ECO:0000313" key="9">
    <source>
        <dbReference type="EMBL" id="MBE7699565.1"/>
    </source>
</evidence>
<dbReference type="PANTHER" id="PTHR38459">
    <property type="entry name" value="PROPHAGE BACTOPRENOL-LINKED GLUCOSE TRANSLOCASE HOMOLOG"/>
    <property type="match status" value="1"/>
</dbReference>
<evidence type="ECO:0000313" key="10">
    <source>
        <dbReference type="Proteomes" id="UP000822993"/>
    </source>
</evidence>
<sequence>MPSQVDELALEPAGPSTARGTRAVRAPVGGPARGARSARVAARLLELGRFSLVGTIAFFVDLGVFNLLRFGPWEALSSSPLEAKAFAVAVSTLVSWLGSRYWTFSDRRTARRTRELVVFLLVNAVGMAISLGCLAFTTSVLGLTSPFAENISANVVGLALANLFRYASYRRIVFTGV</sequence>
<feature type="transmembrane region" description="Helical" evidence="7">
    <location>
        <begin position="147"/>
        <end position="164"/>
    </location>
</feature>
<evidence type="ECO:0000256" key="7">
    <source>
        <dbReference type="SAM" id="Phobius"/>
    </source>
</evidence>
<dbReference type="Proteomes" id="UP000822993">
    <property type="component" value="Unassembled WGS sequence"/>
</dbReference>
<name>A0A9D5YXV7_9CELL</name>
<evidence type="ECO:0000256" key="6">
    <source>
        <dbReference type="SAM" id="MobiDB-lite"/>
    </source>
</evidence>
<feature type="transmembrane region" description="Helical" evidence="7">
    <location>
        <begin position="85"/>
        <end position="104"/>
    </location>
</feature>
<dbReference type="AlphaFoldDB" id="A0A9D5YXV7"/>
<comment type="similarity">
    <text evidence="2">Belongs to the GtrA family.</text>
</comment>
<organism evidence="9 10">
    <name type="scientific">Oerskovia douganii</name>
    <dbReference type="NCBI Taxonomy" id="2762210"/>
    <lineage>
        <taxon>Bacteria</taxon>
        <taxon>Bacillati</taxon>
        <taxon>Actinomycetota</taxon>
        <taxon>Actinomycetes</taxon>
        <taxon>Micrococcales</taxon>
        <taxon>Cellulomonadaceae</taxon>
        <taxon>Oerskovia</taxon>
    </lineage>
</organism>
<evidence type="ECO:0000256" key="4">
    <source>
        <dbReference type="ARBA" id="ARBA00022989"/>
    </source>
</evidence>
<keyword evidence="4 7" id="KW-1133">Transmembrane helix</keyword>
<proteinExistence type="inferred from homology"/>
<keyword evidence="3 7" id="KW-0812">Transmembrane</keyword>
<feature type="region of interest" description="Disordered" evidence="6">
    <location>
        <begin position="1"/>
        <end position="32"/>
    </location>
</feature>
<evidence type="ECO:0000259" key="8">
    <source>
        <dbReference type="Pfam" id="PF04138"/>
    </source>
</evidence>
<comment type="caution">
    <text evidence="9">The sequence shown here is derived from an EMBL/GenBank/DDBJ whole genome shotgun (WGS) entry which is preliminary data.</text>
</comment>
<comment type="subcellular location">
    <subcellularLocation>
        <location evidence="1">Membrane</location>
        <topology evidence="1">Multi-pass membrane protein</topology>
    </subcellularLocation>
</comment>
<evidence type="ECO:0000256" key="1">
    <source>
        <dbReference type="ARBA" id="ARBA00004141"/>
    </source>
</evidence>
<feature type="compositionally biased region" description="Low complexity" evidence="6">
    <location>
        <begin position="23"/>
        <end position="32"/>
    </location>
</feature>
<keyword evidence="5 7" id="KW-0472">Membrane</keyword>
<accession>A0A9D5YXV7</accession>
<dbReference type="InterPro" id="IPR007267">
    <property type="entry name" value="GtrA_DPMS_TM"/>
</dbReference>
<dbReference type="GO" id="GO:0000271">
    <property type="term" value="P:polysaccharide biosynthetic process"/>
    <property type="evidence" value="ECO:0007669"/>
    <property type="project" value="InterPro"/>
</dbReference>
<feature type="domain" description="GtrA/DPMS transmembrane" evidence="8">
    <location>
        <begin position="49"/>
        <end position="174"/>
    </location>
</feature>
<evidence type="ECO:0000256" key="3">
    <source>
        <dbReference type="ARBA" id="ARBA00022692"/>
    </source>
</evidence>
<dbReference type="PANTHER" id="PTHR38459:SF1">
    <property type="entry name" value="PROPHAGE BACTOPRENOL-LINKED GLUCOSE TRANSLOCASE HOMOLOG"/>
    <property type="match status" value="1"/>
</dbReference>
<feature type="transmembrane region" description="Helical" evidence="7">
    <location>
        <begin position="47"/>
        <end position="65"/>
    </location>
</feature>